<comment type="caution">
    <text evidence="2">The sequence shown here is derived from an EMBL/GenBank/DDBJ whole genome shotgun (WGS) entry which is preliminary data.</text>
</comment>
<evidence type="ECO:0000256" key="1">
    <source>
        <dbReference type="SAM" id="SignalP"/>
    </source>
</evidence>
<accession>A0A2P8E5W9</accession>
<reference evidence="2 3" key="1">
    <citation type="submission" date="2018-03" db="EMBL/GenBank/DDBJ databases">
        <title>Genomic Encyclopedia of Archaeal and Bacterial Type Strains, Phase II (KMG-II): from individual species to whole genera.</title>
        <authorList>
            <person name="Goeker M."/>
        </authorList>
    </citation>
    <scope>NUCLEOTIDE SEQUENCE [LARGE SCALE GENOMIC DNA]</scope>
    <source>
        <strain evidence="2 3">DSM 28057</strain>
    </source>
</reference>
<sequence>MSRSKKISLLFILLVISGFLNQVAAQKEAEMITAKNVVYAEFLGNAGLYAVNYGRILYQKDRLKLSGSVGFSIIPIEGFEPFYPNSWSPLIPVEFSAFWGKSRHHLELGTGCFVFQDRKYLFDPEFPPTNVREVEYWYTSVIMRIGYRYQKPEGGFFFRAGYTPRVDITSFEFAEEQVRFIPFSIGVSLGKSF</sequence>
<gene>
    <name evidence="2" type="ORF">CLV48_10450</name>
</gene>
<dbReference type="RefSeq" id="WP_106566932.1">
    <property type="nucleotide sequence ID" value="NZ_JAUVYL010000018.1"/>
</dbReference>
<protein>
    <recommendedName>
        <fullName evidence="4">Outer membrane protein with beta-barrel domain</fullName>
    </recommendedName>
</protein>
<dbReference type="Proteomes" id="UP000240708">
    <property type="component" value="Unassembled WGS sequence"/>
</dbReference>
<name>A0A2P8E5W9_9BACT</name>
<dbReference type="AlphaFoldDB" id="A0A2P8E5W9"/>
<evidence type="ECO:0000313" key="3">
    <source>
        <dbReference type="Proteomes" id="UP000240708"/>
    </source>
</evidence>
<feature type="chain" id="PRO_5015194363" description="Outer membrane protein with beta-barrel domain" evidence="1">
    <location>
        <begin position="25"/>
        <end position="193"/>
    </location>
</feature>
<dbReference type="EMBL" id="PYGF01000004">
    <property type="protein sequence ID" value="PSL04876.1"/>
    <property type="molecule type" value="Genomic_DNA"/>
</dbReference>
<evidence type="ECO:0008006" key="4">
    <source>
        <dbReference type="Google" id="ProtNLM"/>
    </source>
</evidence>
<organism evidence="2 3">
    <name type="scientific">Cecembia rubra</name>
    <dbReference type="NCBI Taxonomy" id="1485585"/>
    <lineage>
        <taxon>Bacteria</taxon>
        <taxon>Pseudomonadati</taxon>
        <taxon>Bacteroidota</taxon>
        <taxon>Cytophagia</taxon>
        <taxon>Cytophagales</taxon>
        <taxon>Cyclobacteriaceae</taxon>
        <taxon>Cecembia</taxon>
    </lineage>
</organism>
<keyword evidence="3" id="KW-1185">Reference proteome</keyword>
<feature type="signal peptide" evidence="1">
    <location>
        <begin position="1"/>
        <end position="24"/>
    </location>
</feature>
<keyword evidence="1" id="KW-0732">Signal</keyword>
<dbReference type="OrthoDB" id="966005at2"/>
<proteinExistence type="predicted"/>
<evidence type="ECO:0000313" key="2">
    <source>
        <dbReference type="EMBL" id="PSL04876.1"/>
    </source>
</evidence>